<sequence length="62" mass="7201">MLVTRKKYAHCQDMNTLFEKPNTAHEILHKALLERIQIHIQCTHELCLQLTMQALVATQSLT</sequence>
<protein>
    <submittedName>
        <fullName evidence="1">Uncharacterized protein</fullName>
    </submittedName>
</protein>
<dbReference type="EMBL" id="GGEC01093496">
    <property type="protein sequence ID" value="MBX73980.1"/>
    <property type="molecule type" value="Transcribed_RNA"/>
</dbReference>
<dbReference type="AlphaFoldDB" id="A0A2P2R454"/>
<proteinExistence type="predicted"/>
<accession>A0A2P2R454</accession>
<reference evidence="1" key="1">
    <citation type="submission" date="2018-02" db="EMBL/GenBank/DDBJ databases">
        <title>Rhizophora mucronata_Transcriptome.</title>
        <authorList>
            <person name="Meera S.P."/>
            <person name="Sreeshan A."/>
            <person name="Augustine A."/>
        </authorList>
    </citation>
    <scope>NUCLEOTIDE SEQUENCE</scope>
    <source>
        <tissue evidence="1">Leaf</tissue>
    </source>
</reference>
<organism evidence="1">
    <name type="scientific">Rhizophora mucronata</name>
    <name type="common">Asiatic mangrove</name>
    <dbReference type="NCBI Taxonomy" id="61149"/>
    <lineage>
        <taxon>Eukaryota</taxon>
        <taxon>Viridiplantae</taxon>
        <taxon>Streptophyta</taxon>
        <taxon>Embryophyta</taxon>
        <taxon>Tracheophyta</taxon>
        <taxon>Spermatophyta</taxon>
        <taxon>Magnoliopsida</taxon>
        <taxon>eudicotyledons</taxon>
        <taxon>Gunneridae</taxon>
        <taxon>Pentapetalae</taxon>
        <taxon>rosids</taxon>
        <taxon>fabids</taxon>
        <taxon>Malpighiales</taxon>
        <taxon>Rhizophoraceae</taxon>
        <taxon>Rhizophora</taxon>
    </lineage>
</organism>
<name>A0A2P2R454_RHIMU</name>
<evidence type="ECO:0000313" key="1">
    <source>
        <dbReference type="EMBL" id="MBX73980.1"/>
    </source>
</evidence>